<keyword evidence="5" id="KW-1133">Transmembrane helix</keyword>
<evidence type="ECO:0000256" key="5">
    <source>
        <dbReference type="ARBA" id="ARBA00022989"/>
    </source>
</evidence>
<feature type="domain" description="Mab-21-like HhH/H2TH-like" evidence="7">
    <location>
        <begin position="297"/>
        <end position="352"/>
    </location>
</feature>
<evidence type="ECO:0000256" key="1">
    <source>
        <dbReference type="ARBA" id="ARBA00004479"/>
    </source>
</evidence>
<evidence type="ECO:0000256" key="4">
    <source>
        <dbReference type="ARBA" id="ARBA00022729"/>
    </source>
</evidence>
<keyword evidence="4" id="KW-0732">Signal</keyword>
<dbReference type="PANTHER" id="PTHR10656">
    <property type="entry name" value="CELL FATE DETERMINING PROTEIN MAB21-RELATED"/>
    <property type="match status" value="1"/>
</dbReference>
<dbReference type="EMBL" id="VXAD01006736">
    <property type="protein sequence ID" value="NXJ23871.1"/>
    <property type="molecule type" value="Genomic_DNA"/>
</dbReference>
<feature type="non-terminal residue" evidence="8">
    <location>
        <position position="1"/>
    </location>
</feature>
<protein>
    <submittedName>
        <fullName evidence="8">IPIL1 protein</fullName>
    </submittedName>
</protein>
<reference evidence="8 9" key="1">
    <citation type="submission" date="2019-09" db="EMBL/GenBank/DDBJ databases">
        <title>Bird 10,000 Genomes (B10K) Project - Family phase.</title>
        <authorList>
            <person name="Zhang G."/>
        </authorList>
    </citation>
    <scope>NUCLEOTIDE SEQUENCE [LARGE SCALE GENOMIC DNA]</scope>
    <source>
        <strain evidence="8">B10K-DU-001-48</strain>
        <tissue evidence="8">Muscle</tissue>
    </source>
</reference>
<dbReference type="PANTHER" id="PTHR10656:SF40">
    <property type="entry name" value="INOSITOL 1,4,5-TRISPHOSPHATE RECEPTOR-INTERACTING PROTEIN-LIKE 1"/>
    <property type="match status" value="1"/>
</dbReference>
<dbReference type="PRINTS" id="PR02107">
    <property type="entry name" value="INOS145TPRIP"/>
</dbReference>
<dbReference type="Proteomes" id="UP000537234">
    <property type="component" value="Unassembled WGS sequence"/>
</dbReference>
<dbReference type="InterPro" id="IPR024810">
    <property type="entry name" value="MAB21L/cGLR"/>
</dbReference>
<comment type="similarity">
    <text evidence="2">Belongs to the ITPRIP family.</text>
</comment>
<evidence type="ECO:0000313" key="8">
    <source>
        <dbReference type="EMBL" id="NXJ23871.1"/>
    </source>
</evidence>
<dbReference type="InterPro" id="IPR046906">
    <property type="entry name" value="Mab-21_HhH/H2TH-like"/>
</dbReference>
<comment type="subcellular location">
    <subcellularLocation>
        <location evidence="1">Membrane</location>
        <topology evidence="1">Single-pass type I membrane protein</topology>
    </subcellularLocation>
</comment>
<keyword evidence="6" id="KW-0472">Membrane</keyword>
<organism evidence="8 9">
    <name type="scientific">Dicrurus megarhynchus</name>
    <dbReference type="NCBI Taxonomy" id="450177"/>
    <lineage>
        <taxon>Eukaryota</taxon>
        <taxon>Metazoa</taxon>
        <taxon>Chordata</taxon>
        <taxon>Craniata</taxon>
        <taxon>Vertebrata</taxon>
        <taxon>Euteleostomi</taxon>
        <taxon>Archelosauria</taxon>
        <taxon>Archosauria</taxon>
        <taxon>Dinosauria</taxon>
        <taxon>Saurischia</taxon>
        <taxon>Theropoda</taxon>
        <taxon>Coelurosauria</taxon>
        <taxon>Aves</taxon>
        <taxon>Neognathae</taxon>
        <taxon>Neoaves</taxon>
        <taxon>Telluraves</taxon>
        <taxon>Australaves</taxon>
        <taxon>Passeriformes</taxon>
        <taxon>Corvoidea</taxon>
        <taxon>Dicruridae</taxon>
        <taxon>Dicrurus</taxon>
    </lineage>
</organism>
<proteinExistence type="inferred from homology"/>
<gene>
    <name evidence="8" type="primary">Itpripl1_3</name>
    <name evidence="8" type="ORF">DICMEG_R01105</name>
</gene>
<comment type="caution">
    <text evidence="8">The sequence shown here is derived from an EMBL/GenBank/DDBJ whole genome shotgun (WGS) entry which is preliminary data.</text>
</comment>
<dbReference type="Gene3D" id="1.10.1410.40">
    <property type="match status" value="1"/>
</dbReference>
<evidence type="ECO:0000256" key="6">
    <source>
        <dbReference type="ARBA" id="ARBA00023136"/>
    </source>
</evidence>
<dbReference type="GO" id="GO:0016020">
    <property type="term" value="C:membrane"/>
    <property type="evidence" value="ECO:0007669"/>
    <property type="project" value="UniProtKB-SubCell"/>
</dbReference>
<dbReference type="Pfam" id="PF20266">
    <property type="entry name" value="Mab-21_C"/>
    <property type="match status" value="1"/>
</dbReference>
<name>A0A7K9ZY34_9CORV</name>
<evidence type="ECO:0000256" key="3">
    <source>
        <dbReference type="ARBA" id="ARBA00022692"/>
    </source>
</evidence>
<dbReference type="AlphaFoldDB" id="A0A7K9ZY34"/>
<feature type="non-terminal residue" evidence="8">
    <location>
        <position position="394"/>
    </location>
</feature>
<keyword evidence="9" id="KW-1185">Reference proteome</keyword>
<dbReference type="SMART" id="SM01265">
    <property type="entry name" value="Mab-21"/>
    <property type="match status" value="1"/>
</dbReference>
<evidence type="ECO:0000256" key="2">
    <source>
        <dbReference type="ARBA" id="ARBA00005554"/>
    </source>
</evidence>
<accession>A0A7K9ZY34</accession>
<keyword evidence="3" id="KW-0812">Transmembrane</keyword>
<sequence length="394" mass="45547">NEEDNVGNEVVNAAAIAENNNNGAREVEEGDHDVEDNMGRIVMERIRWPVQDLQKGCKWTTDLMANFAIYFGHILSTSFYPVLQRAIGVGSAFEGWSPRERDVVYRVLVPMTPPRGHTFHLELDTAGQRCVRNFRVRVQLECTCTGEHQGADMLCFLHHPEEELRSNQDPSLLHTLCTASYLDVQKTARWFYQLVRAIWPALPQSHTWHLVLLPSRHSCQFKVTNGRESFRIEVLFGVRQGDSDVFVSSQPREACTPSTTWPETYAVAEVKFFKYIARRVPPDSLHLKCLQFFTRLQLGSGFSTYTIKTVVMHLLTIIPVSRWRRRDFVRRLMDISENLRLCVEVRRLNHFILGNRRLPREISLPPEVQMSRTCNLFHHLVMDPVAHSQAMSEY</sequence>
<evidence type="ECO:0000313" key="9">
    <source>
        <dbReference type="Proteomes" id="UP000537234"/>
    </source>
</evidence>
<evidence type="ECO:0000259" key="7">
    <source>
        <dbReference type="Pfam" id="PF20266"/>
    </source>
</evidence>
<dbReference type="InterPro" id="IPR026250">
    <property type="entry name" value="ITPRIP-like"/>
</dbReference>